<reference evidence="5 6" key="1">
    <citation type="submission" date="2011-06" db="EMBL/GenBank/DDBJ databases">
        <title>Two lysogenic phages can make up a single lytic phage.</title>
        <authorList>
            <person name="Petrovski S."/>
        </authorList>
    </citation>
    <scope>NUCLEOTIDE SEQUENCE [LARGE SCALE GENOMIC DNA]</scope>
</reference>
<dbReference type="NCBIfam" id="TIGR02675">
    <property type="entry name" value="tape_meas_nterm"/>
    <property type="match status" value="1"/>
</dbReference>
<dbReference type="GeneID" id="11541446"/>
<feature type="region of interest" description="Disordered" evidence="3">
    <location>
        <begin position="1469"/>
        <end position="1489"/>
    </location>
</feature>
<keyword evidence="2" id="KW-0175">Coiled coil</keyword>
<feature type="coiled-coil region" evidence="2">
    <location>
        <begin position="614"/>
        <end position="648"/>
    </location>
</feature>
<feature type="region of interest" description="Disordered" evidence="3">
    <location>
        <begin position="1219"/>
        <end position="1286"/>
    </location>
</feature>
<evidence type="ECO:0000256" key="1">
    <source>
        <dbReference type="ARBA" id="ARBA00022465"/>
    </source>
</evidence>
<dbReference type="Proteomes" id="UP000005431">
    <property type="component" value="Segment"/>
</dbReference>
<feature type="compositionally biased region" description="Gly residues" evidence="3">
    <location>
        <begin position="1254"/>
        <end position="1264"/>
    </location>
</feature>
<evidence type="ECO:0000313" key="5">
    <source>
        <dbReference type="EMBL" id="AEV51984.1"/>
    </source>
</evidence>
<keyword evidence="1" id="KW-1188">Viral release from host cell</keyword>
<dbReference type="GO" id="GO:0098003">
    <property type="term" value="P:viral tail assembly"/>
    <property type="evidence" value="ECO:0007669"/>
    <property type="project" value="UniProtKB-KW"/>
</dbReference>
<dbReference type="EMBL" id="JN116824">
    <property type="protein sequence ID" value="AEV51984.1"/>
    <property type="molecule type" value="Genomic_DNA"/>
</dbReference>
<feature type="compositionally biased region" description="Low complexity" evidence="3">
    <location>
        <begin position="1265"/>
        <end position="1283"/>
    </location>
</feature>
<keyword evidence="1" id="KW-1245">Viral tail assembly</keyword>
<dbReference type="RefSeq" id="YP_005087240.1">
    <property type="nucleotide sequence ID" value="NC_016654.1"/>
</dbReference>
<evidence type="ECO:0000259" key="4">
    <source>
        <dbReference type="Pfam" id="PF20155"/>
    </source>
</evidence>
<sequence length="1585" mass="164141">MSLNVGTLKAVLTLDDSEFNTRIQRVPQALTSLDQAVSQTGARVSGKLGQAGEQGGRQFGSKLSSAATSSASAAGDKAGQGFGQRFSSSLSSAVSNASQELQSKLGVSLPTSAAAIGVTAGAALGAAMFKGWNRLTSIENAQAKLSGLGNSAQDVAAIMQNAMAAVKGTAFGMDEAASTAAGAVAAGIKPGQDLQRTLTLVGDSATIAGMGMSEMGAIWNKVAASNKIQGDVIAQLNDAGIPIVQLLGKELGKTAEETINLASKGEIGFETFRAAMEKGLGGAAQKSGETVSGAFKNMGAAVSRFGALLAQPVFDRAGGVMGGITEGIDGAGKAVKAAQGAFDSIPAPVQSAVAVFAALKLASMALGTEMGQKLTSPVRNAASAIASSTGNISGNVGAWRNLSGELKQTAPALNAVQRNAMALSTGTGAIGKMGTAFMDAAAQAKRMPNVMGAAAASWQGAKSAASGLSNVLGGPLGIGIMAATALWVKHSNEVAKAKAQTEQIGAAVSDTATVLSSTGGKYSEAGQQAAAAALETIKLKDGTTSLGEALSRANVPLDQAAKGLAGMGDAAEKTREQLKDAHEQAADQMGLWDRIKQDFFDLDIRTPFSGPKRNDEYDTEYSDALAAYEKAQKAIKSKQDAIKREAEAGGFKLEVAVDGTVALDGMTESLKEFESNAKGAAAGVDILTGALNKLSDDQFTVHDAQAKLNESFRELKELSGTLGNVGLDGSGLIDTKTKEGATADKAARQAAEGYKELAASLYESGLRGQGLTDALRPQYDQFIELATGMLKSREQAEILAATLGMYPDDIQINLDVKNAANTKTLLDSIGDQFKGFDGTTSTITVKSLTDEAKTALEGVGFTVEQIPGTKEFTIVPNTKAAFDALDGLRGKYDGIPAVKPITIETPGYEGVMAGLEQLGIKVHSDNEKHIVIDDNSPEVRARLSELGIQTTTLPNGKVVITDNSVDIAGNIDRNLNGKTTTGSHTIYVNEVMSGTGTTGTPRAAVGQHYGADGGLRGIGAGAWMLPFRKRANGMLDTAHIVQGQGQGIFAQTPLGNVQYGEGETVWEAYIPGAQSKRTRSLAILKETARRFGYGIINKRDVMADGGMRVDRSAAEAYAKAHNGEGYVYGALDCSGYLSGIYSKLTGKNVRFTTASDFAALGFVPGYDPNGFSVGTNGGVGENGHMAGTLYGTNVESASGAGIQYGGGAQGATDFPEVWHLPEASTGGDNPATASGGGQQADGQRVFVTNWPSGAGFGGGSGSSGGSTSPGAGSAPAPTSSPASNPIADAVDGVRALLERGDYTSSLSRVGVEEDDPRVIAALGLRSLLANGEFTQNLRDAFGVEEDDPRIVRWLGLRAAANGQFDQNVRETFGVEEDDPRVAAAFGVRSLLADGQFTSNLRDAFGVEEDDLRVAATLGVRSLLKDGDFTANLRDAFQVEEDDPRVVGLLDLRKAIVDRFPHLQPMAIEPAAPDAPAPTDQAARENPSEVKPYEVKTPQERMAELTEQAGQEWLDSFGLKPGGAIGALIDAGKEPENVRALEQMVEVLRVIAEDPPVQVVINAKDGDDAVRKWQEYIGGKSLSWIK</sequence>
<dbReference type="Pfam" id="PF20155">
    <property type="entry name" value="TMP_3"/>
    <property type="match status" value="1"/>
</dbReference>
<feature type="domain" description="Tape measure protein N-terminal" evidence="4">
    <location>
        <begin position="135"/>
        <end position="305"/>
    </location>
</feature>
<organism evidence="5 6">
    <name type="scientific">Rhodococcus phage REQ3</name>
    <dbReference type="NCBI Taxonomy" id="1109714"/>
    <lineage>
        <taxon>Viruses</taxon>
        <taxon>Duplodnaviria</taxon>
        <taxon>Heunggongvirae</taxon>
        <taxon>Uroviricota</taxon>
        <taxon>Caudoviricetes</taxon>
        <taxon>Caudoviricetes incertae sedis</taxon>
        <taxon>Wodongavirus</taxon>
        <taxon>Wodongavirus REQ3</taxon>
    </lineage>
</organism>
<feature type="compositionally biased region" description="Low complexity" evidence="3">
    <location>
        <begin position="1469"/>
        <end position="1480"/>
    </location>
</feature>
<protein>
    <submittedName>
        <fullName evidence="5">Tape measure protein</fullName>
    </submittedName>
</protein>
<evidence type="ECO:0000256" key="2">
    <source>
        <dbReference type="SAM" id="Coils"/>
    </source>
</evidence>
<evidence type="ECO:0000313" key="6">
    <source>
        <dbReference type="Proteomes" id="UP000005431"/>
    </source>
</evidence>
<proteinExistence type="predicted"/>
<dbReference type="PANTHER" id="PTHR12460">
    <property type="entry name" value="CYCLIN-DEPENDENT KINASE INHIBITOR-RELATED PROTEIN"/>
    <property type="match status" value="1"/>
</dbReference>
<keyword evidence="6" id="KW-1185">Reference proteome</keyword>
<dbReference type="PANTHER" id="PTHR12460:SF38">
    <property type="entry name" value="KINETOPLAST-ASSOCIATED PROTEIN-LIKE PROTEIN"/>
    <property type="match status" value="1"/>
</dbReference>
<evidence type="ECO:0000256" key="3">
    <source>
        <dbReference type="SAM" id="MobiDB-lite"/>
    </source>
</evidence>
<name>G9FH95_9CAUD</name>
<dbReference type="KEGG" id="vg:11541446"/>
<accession>G9FH95</accession>
<dbReference type="InterPro" id="IPR013491">
    <property type="entry name" value="Tape_meas_N"/>
</dbReference>